<dbReference type="PANTHER" id="PTHR37362:SF1">
    <property type="entry name" value="TESTIS-EXPRESSED PROTEIN 38"/>
    <property type="match status" value="1"/>
</dbReference>
<gene>
    <name evidence="3" type="primary">TEX38</name>
</gene>
<evidence type="ECO:0000313" key="2">
    <source>
        <dbReference type="Proteomes" id="UP000694871"/>
    </source>
</evidence>
<protein>
    <submittedName>
        <fullName evidence="3">Testis-expressed sequence 38 protein</fullName>
    </submittedName>
</protein>
<name>A0ABM1LAL8_GEKJA</name>
<keyword evidence="2" id="KW-1185">Reference proteome</keyword>
<organism evidence="2 3">
    <name type="scientific">Gekko japonicus</name>
    <name type="common">Schlegel's Japanese gecko</name>
    <dbReference type="NCBI Taxonomy" id="146911"/>
    <lineage>
        <taxon>Eukaryota</taxon>
        <taxon>Metazoa</taxon>
        <taxon>Chordata</taxon>
        <taxon>Craniata</taxon>
        <taxon>Vertebrata</taxon>
        <taxon>Euteleostomi</taxon>
        <taxon>Lepidosauria</taxon>
        <taxon>Squamata</taxon>
        <taxon>Bifurcata</taxon>
        <taxon>Gekkota</taxon>
        <taxon>Gekkonidae</taxon>
        <taxon>Gekkoninae</taxon>
        <taxon>Gekko</taxon>
    </lineage>
</organism>
<dbReference type="GeneID" id="107124125"/>
<dbReference type="Proteomes" id="UP000694871">
    <property type="component" value="Unplaced"/>
</dbReference>
<sequence length="170" mass="19097">LFAGLLHIYFGGLGLCYILVFSCMLVLHWRKGIQRERRAKAWVERMKTECFFHRTLAYWADKEAHPVIKREVTIPESKSISKQGTSNFSNEATKDTMSDSFLSLPDADPYKPVFHEVSCASALAHLPPLLEHSASYPCSNISAISTPFNLPLKFAMLKNESHHVGSNISA</sequence>
<proteinExistence type="predicted"/>
<feature type="transmembrane region" description="Helical" evidence="1">
    <location>
        <begin position="6"/>
        <end position="29"/>
    </location>
</feature>
<reference evidence="3" key="1">
    <citation type="submission" date="2025-08" db="UniProtKB">
        <authorList>
            <consortium name="RefSeq"/>
        </authorList>
    </citation>
    <scope>IDENTIFICATION</scope>
</reference>
<dbReference type="PANTHER" id="PTHR37362">
    <property type="entry name" value="TESTIS-EXPRESSED PROTEIN 38"/>
    <property type="match status" value="1"/>
</dbReference>
<keyword evidence="1" id="KW-0812">Transmembrane</keyword>
<dbReference type="Pfam" id="PF15834">
    <property type="entry name" value="THEG4"/>
    <property type="match status" value="1"/>
</dbReference>
<dbReference type="InterPro" id="IPR031677">
    <property type="entry name" value="TEX38"/>
</dbReference>
<evidence type="ECO:0000313" key="3">
    <source>
        <dbReference type="RefSeq" id="XP_015283005.1"/>
    </source>
</evidence>
<keyword evidence="1" id="KW-0472">Membrane</keyword>
<dbReference type="RefSeq" id="XP_015283005.1">
    <property type="nucleotide sequence ID" value="XM_015427519.1"/>
</dbReference>
<keyword evidence="1" id="KW-1133">Transmembrane helix</keyword>
<evidence type="ECO:0000256" key="1">
    <source>
        <dbReference type="SAM" id="Phobius"/>
    </source>
</evidence>
<accession>A0ABM1LAL8</accession>
<feature type="non-terminal residue" evidence="3">
    <location>
        <position position="1"/>
    </location>
</feature>